<evidence type="ECO:0000259" key="9">
    <source>
        <dbReference type="Pfam" id="PF00361"/>
    </source>
</evidence>
<dbReference type="Pfam" id="PF00361">
    <property type="entry name" value="Proton_antipo_M"/>
    <property type="match status" value="1"/>
</dbReference>
<feature type="transmembrane region" description="Helical" evidence="8">
    <location>
        <begin position="267"/>
        <end position="289"/>
    </location>
</feature>
<feature type="transmembrane region" description="Helical" evidence="8">
    <location>
        <begin position="601"/>
        <end position="621"/>
    </location>
</feature>
<dbReference type="GO" id="GO:0005886">
    <property type="term" value="C:plasma membrane"/>
    <property type="evidence" value="ECO:0007669"/>
    <property type="project" value="UniProtKB-SubCell"/>
</dbReference>
<dbReference type="PANTHER" id="PTHR42682:SF3">
    <property type="entry name" value="FORMATE HYDROGENLYASE SUBUNIT 3-RELATED"/>
    <property type="match status" value="1"/>
</dbReference>
<feature type="transmembrane region" description="Helical" evidence="8">
    <location>
        <begin position="58"/>
        <end position="80"/>
    </location>
</feature>
<feature type="transmembrane region" description="Helical" evidence="8">
    <location>
        <begin position="33"/>
        <end position="51"/>
    </location>
</feature>
<feature type="transmembrane region" description="Helical" evidence="8">
    <location>
        <begin position="301"/>
        <end position="324"/>
    </location>
</feature>
<dbReference type="GO" id="GO:0016491">
    <property type="term" value="F:oxidoreductase activity"/>
    <property type="evidence" value="ECO:0007669"/>
    <property type="project" value="UniProtKB-KW"/>
</dbReference>
<evidence type="ECO:0000256" key="8">
    <source>
        <dbReference type="SAM" id="Phobius"/>
    </source>
</evidence>
<feature type="transmembrane region" description="Helical" evidence="8">
    <location>
        <begin position="345"/>
        <end position="371"/>
    </location>
</feature>
<feature type="transmembrane region" description="Helical" evidence="8">
    <location>
        <begin position="720"/>
        <end position="740"/>
    </location>
</feature>
<evidence type="ECO:0000256" key="6">
    <source>
        <dbReference type="ARBA" id="ARBA00023136"/>
    </source>
</evidence>
<sequence length="741" mass="80348">MPCWPSSAESSLRCASLLHRLQEVNAVIDPQSLFFLFLILCGAGVVLAALLPRRANRVALAWIGSLSSLVILWVSGAVLLSGQPWQVDLWNIWSLGPMVLTMDRLSSLFVFIVGLVFLPVSIFSATYMNLPKYVKRYGFKAFGIYYHLLLAAIVLLLVAGDMLSFLLAWEGMSIFSYLLVNYEHEKEDTTRAGYLMLSLGEAGTIAVVLAFFLLARTAAGLDFPALRTAAAMGHAPAWAIFLLSFFGFGVKAGLVPTNIWLPRAHPAAPGNISAILSGVILNLGLYGIVRFNADLLPVSTIGAGVIVLVIGSVSALVGILYATIRNDLKEMLAHSSIENIGIVTAGLGAAFVFRVAGLPALAGIAFIAALYHMLNHSLYKALLFLGAGAVDYSAGERDMDRLGGLIRVMPWTSFFFLVGSLSIAALPPLNGFVSEWLTLQTMLRSVELPSMGVKIIFALCAAVLALTAALAVTCFVKAFAMSFLGVTRSPKVSKAAEVSRSMRAPMGILAVCCLLFGILPTYVIPVLDNTIAEFTHQHLVDELVPPFFTAPQGNARFPQAFIAEFHDLGAQVGQTFLPGRGLVVLHRGTERNPVVYAMSTSYTFVVLIVLLGGSLIVFRVLTRARKVARGPVWAGGVRRLLPKMTYTATGFSNPVRVIFEAVFRPVIFDEMRETVAGHFLIAVKRQRQEVYILERTLFNPLAKSGRWLAARLAKIHSGSINLYAAYILLSLAIVLIIQRLA</sequence>
<dbReference type="EMBL" id="DTGR01000003">
    <property type="protein sequence ID" value="HHS28103.1"/>
    <property type="molecule type" value="Genomic_DNA"/>
</dbReference>
<feature type="domain" description="NADH:quinone oxidoreductase/Mrp antiporter transmembrane" evidence="9">
    <location>
        <begin position="159"/>
        <end position="445"/>
    </location>
</feature>
<comment type="subcellular location">
    <subcellularLocation>
        <location evidence="1">Cell membrane</location>
        <topology evidence="1">Multi-pass membrane protein</topology>
    </subcellularLocation>
    <subcellularLocation>
        <location evidence="7">Membrane</location>
        <topology evidence="7">Multi-pass membrane protein</topology>
    </subcellularLocation>
</comment>
<feature type="transmembrane region" description="Helical" evidence="8">
    <location>
        <begin position="108"/>
        <end position="130"/>
    </location>
</feature>
<feature type="transmembrane region" description="Helical" evidence="8">
    <location>
        <begin position="194"/>
        <end position="215"/>
    </location>
</feature>
<evidence type="ECO:0000256" key="1">
    <source>
        <dbReference type="ARBA" id="ARBA00004651"/>
    </source>
</evidence>
<keyword evidence="5" id="KW-0560">Oxidoreductase</keyword>
<name>A0A7V6DNE2_9BACT</name>
<reference evidence="10" key="1">
    <citation type="journal article" date="2020" name="mSystems">
        <title>Genome- and Community-Level Interaction Insights into Carbon Utilization and Element Cycling Functions of Hydrothermarchaeota in Hydrothermal Sediment.</title>
        <authorList>
            <person name="Zhou Z."/>
            <person name="Liu Y."/>
            <person name="Xu W."/>
            <person name="Pan J."/>
            <person name="Luo Z.H."/>
            <person name="Li M."/>
        </authorList>
    </citation>
    <scope>NUCLEOTIDE SEQUENCE [LARGE SCALE GENOMIC DNA]</scope>
    <source>
        <strain evidence="10">SpSt-767</strain>
    </source>
</reference>
<accession>A0A7V6DNE2</accession>
<evidence type="ECO:0000256" key="7">
    <source>
        <dbReference type="RuleBase" id="RU000320"/>
    </source>
</evidence>
<dbReference type="AlphaFoldDB" id="A0A7V6DNE2"/>
<gene>
    <name evidence="10" type="ORF">ENV52_00170</name>
</gene>
<keyword evidence="3 7" id="KW-0812">Transmembrane</keyword>
<proteinExistence type="predicted"/>
<organism evidence="10">
    <name type="scientific">Desulfobacca acetoxidans</name>
    <dbReference type="NCBI Taxonomy" id="60893"/>
    <lineage>
        <taxon>Bacteria</taxon>
        <taxon>Pseudomonadati</taxon>
        <taxon>Thermodesulfobacteriota</taxon>
        <taxon>Desulfobaccia</taxon>
        <taxon>Desulfobaccales</taxon>
        <taxon>Desulfobaccaceae</taxon>
        <taxon>Desulfobacca</taxon>
    </lineage>
</organism>
<protein>
    <recommendedName>
        <fullName evidence="9">NADH:quinone oxidoreductase/Mrp antiporter transmembrane domain-containing protein</fullName>
    </recommendedName>
</protein>
<dbReference type="InterPro" id="IPR001750">
    <property type="entry name" value="ND/Mrp_TM"/>
</dbReference>
<feature type="transmembrane region" description="Helical" evidence="8">
    <location>
        <begin position="414"/>
        <end position="433"/>
    </location>
</feature>
<evidence type="ECO:0000256" key="3">
    <source>
        <dbReference type="ARBA" id="ARBA00022692"/>
    </source>
</evidence>
<feature type="transmembrane region" description="Helical" evidence="8">
    <location>
        <begin position="142"/>
        <end position="159"/>
    </location>
</feature>
<evidence type="ECO:0000256" key="4">
    <source>
        <dbReference type="ARBA" id="ARBA00022989"/>
    </source>
</evidence>
<keyword evidence="6 8" id="KW-0472">Membrane</keyword>
<comment type="caution">
    <text evidence="10">The sequence shown here is derived from an EMBL/GenBank/DDBJ whole genome shotgun (WGS) entry which is preliminary data.</text>
</comment>
<evidence type="ECO:0000313" key="10">
    <source>
        <dbReference type="EMBL" id="HHS28103.1"/>
    </source>
</evidence>
<dbReference type="InterPro" id="IPR052175">
    <property type="entry name" value="ComplexI-like_HydComp"/>
</dbReference>
<feature type="transmembrane region" description="Helical" evidence="8">
    <location>
        <begin position="507"/>
        <end position="527"/>
    </location>
</feature>
<keyword evidence="2" id="KW-1003">Cell membrane</keyword>
<feature type="transmembrane region" description="Helical" evidence="8">
    <location>
        <begin position="235"/>
        <end position="255"/>
    </location>
</feature>
<feature type="transmembrane region" description="Helical" evidence="8">
    <location>
        <begin position="453"/>
        <end position="486"/>
    </location>
</feature>
<dbReference type="PANTHER" id="PTHR42682">
    <property type="entry name" value="HYDROGENASE-4 COMPONENT F"/>
    <property type="match status" value="1"/>
</dbReference>
<evidence type="ECO:0000256" key="5">
    <source>
        <dbReference type="ARBA" id="ARBA00023002"/>
    </source>
</evidence>
<keyword evidence="4 8" id="KW-1133">Transmembrane helix</keyword>
<evidence type="ECO:0000256" key="2">
    <source>
        <dbReference type="ARBA" id="ARBA00022475"/>
    </source>
</evidence>